<dbReference type="Gene3D" id="2.160.10.10">
    <property type="entry name" value="Hexapeptide repeat proteins"/>
    <property type="match status" value="1"/>
</dbReference>
<evidence type="ECO:0000313" key="10">
    <source>
        <dbReference type="Proteomes" id="UP000621436"/>
    </source>
</evidence>
<dbReference type="GO" id="GO:0009245">
    <property type="term" value="P:lipid A biosynthetic process"/>
    <property type="evidence" value="ECO:0007669"/>
    <property type="project" value="UniProtKB-KW"/>
</dbReference>
<dbReference type="NCBIfam" id="NF003657">
    <property type="entry name" value="PRK05289.1"/>
    <property type="match status" value="1"/>
</dbReference>
<dbReference type="InterPro" id="IPR018357">
    <property type="entry name" value="Hexapep_transf_CS"/>
</dbReference>
<dbReference type="RefSeq" id="WP_270454820.1">
    <property type="nucleotide sequence ID" value="NZ_JADPIE010000007.1"/>
</dbReference>
<name>A0A931F7C3_9FIRM</name>
<evidence type="ECO:0000256" key="6">
    <source>
        <dbReference type="ARBA" id="ARBA00023098"/>
    </source>
</evidence>
<evidence type="ECO:0000256" key="3">
    <source>
        <dbReference type="ARBA" id="ARBA00022556"/>
    </source>
</evidence>
<evidence type="ECO:0000256" key="5">
    <source>
        <dbReference type="ARBA" id="ARBA00022737"/>
    </source>
</evidence>
<dbReference type="Pfam" id="PF13720">
    <property type="entry name" value="Acetyltransf_11"/>
    <property type="match status" value="1"/>
</dbReference>
<dbReference type="PROSITE" id="PS00101">
    <property type="entry name" value="HEXAPEP_TRANSFERASES"/>
    <property type="match status" value="1"/>
</dbReference>
<dbReference type="SUPFAM" id="SSF51161">
    <property type="entry name" value="Trimeric LpxA-like enzymes"/>
    <property type="match status" value="1"/>
</dbReference>
<keyword evidence="10" id="KW-1185">Reference proteome</keyword>
<protein>
    <submittedName>
        <fullName evidence="9">Acyl-ACP--UDP-N-acetylglucosamine O-acyltransferase</fullName>
        <ecNumber evidence="9">2.3.1.129</ecNumber>
    </submittedName>
</protein>
<dbReference type="InterPro" id="IPR011004">
    <property type="entry name" value="Trimer_LpxA-like_sf"/>
</dbReference>
<dbReference type="InterPro" id="IPR001451">
    <property type="entry name" value="Hexapep"/>
</dbReference>
<dbReference type="InterPro" id="IPR037157">
    <property type="entry name" value="Acetyltransf_C_sf"/>
</dbReference>
<feature type="domain" description="UDP N-acetylglucosamine O-acyltransferase C-terminal" evidence="8">
    <location>
        <begin position="182"/>
        <end position="256"/>
    </location>
</feature>
<evidence type="ECO:0000256" key="1">
    <source>
        <dbReference type="ARBA" id="ARBA00022490"/>
    </source>
</evidence>
<dbReference type="Gene3D" id="1.20.1180.10">
    <property type="entry name" value="Udp N-acetylglucosamine O-acyltransferase, C-terminal domain"/>
    <property type="match status" value="1"/>
</dbReference>
<dbReference type="GO" id="GO:0008780">
    <property type="term" value="F:acyl-[acyl-carrier-protein]-UDP-N-acetylglucosamine O-acyltransferase activity"/>
    <property type="evidence" value="ECO:0007669"/>
    <property type="project" value="UniProtKB-EC"/>
</dbReference>
<dbReference type="PIRSF" id="PIRSF000456">
    <property type="entry name" value="UDP-GlcNAc_acltr"/>
    <property type="match status" value="1"/>
</dbReference>
<keyword evidence="3" id="KW-0441">Lipid A biosynthesis</keyword>
<evidence type="ECO:0000256" key="2">
    <source>
        <dbReference type="ARBA" id="ARBA00022516"/>
    </source>
</evidence>
<keyword evidence="2" id="KW-0444">Lipid biosynthesis</keyword>
<evidence type="ECO:0000259" key="8">
    <source>
        <dbReference type="Pfam" id="PF13720"/>
    </source>
</evidence>
<evidence type="ECO:0000256" key="4">
    <source>
        <dbReference type="ARBA" id="ARBA00022679"/>
    </source>
</evidence>
<dbReference type="EC" id="2.3.1.129" evidence="9"/>
<dbReference type="InterPro" id="IPR029098">
    <property type="entry name" value="Acetyltransf_C"/>
</dbReference>
<accession>A0A931F7C3</accession>
<comment type="caution">
    <text evidence="9">The sequence shown here is derived from an EMBL/GenBank/DDBJ whole genome shotgun (WGS) entry which is preliminary data.</text>
</comment>
<reference evidence="9" key="1">
    <citation type="submission" date="2020-11" db="EMBL/GenBank/DDBJ databases">
        <title>Halonatronomonas betainensis gen. nov., sp. nov. a novel haloalkaliphilic representative of the family Halanaerobiacae capable of betaine degradation.</title>
        <authorList>
            <person name="Boltyanskaya Y."/>
            <person name="Kevbrin V."/>
            <person name="Detkova E."/>
            <person name="Grouzdev D.S."/>
            <person name="Koziaeva V."/>
            <person name="Zhilina T."/>
        </authorList>
    </citation>
    <scope>NUCLEOTIDE SEQUENCE</scope>
    <source>
        <strain evidence="9">Z-7014</strain>
    </source>
</reference>
<gene>
    <name evidence="9" type="primary">lpxA</name>
    <name evidence="9" type="ORF">I0Q91_11950</name>
</gene>
<keyword evidence="7 9" id="KW-0012">Acyltransferase</keyword>
<sequence length="257" mass="27720">MIGKQELDLDVAESARISSEASISDGVKIGPRVIIGPDVVIEKNTVLEADVEIVGKTYIGSGNHIGRGVLLGYPPQHTGYQGEPTQLVIGSDNYFGPGVTVHRGTKDTGETRIGSGNYLSAFAHIAHDCQLGDRIRIGNNTQVAGHVEIGSEAEIGNQVGIHQFVRIGRASILKSSSKVIKDLPPFFKAEGHPAKLSGLGKCRGEEFKLIMARVYEYICYSGLNISQSIEKIKNEFKAAEITELIAFIENSSRGICR</sequence>
<evidence type="ECO:0000256" key="7">
    <source>
        <dbReference type="ARBA" id="ARBA00023315"/>
    </source>
</evidence>
<keyword evidence="6" id="KW-0443">Lipid metabolism</keyword>
<proteinExistence type="predicted"/>
<keyword evidence="1" id="KW-0963">Cytoplasm</keyword>
<dbReference type="Pfam" id="PF00132">
    <property type="entry name" value="Hexapep"/>
    <property type="match status" value="1"/>
</dbReference>
<dbReference type="PANTHER" id="PTHR43480">
    <property type="entry name" value="ACYL-[ACYL-CARRIER-PROTEIN]--UDP-N-ACETYLGLUCOSAMINE O-ACYLTRANSFERASE"/>
    <property type="match status" value="1"/>
</dbReference>
<organism evidence="9 10">
    <name type="scientific">Halonatronomonas betaini</name>
    <dbReference type="NCBI Taxonomy" id="2778430"/>
    <lineage>
        <taxon>Bacteria</taxon>
        <taxon>Bacillati</taxon>
        <taxon>Bacillota</taxon>
        <taxon>Clostridia</taxon>
        <taxon>Halanaerobiales</taxon>
        <taxon>Halarsenatibacteraceae</taxon>
        <taxon>Halonatronomonas</taxon>
    </lineage>
</organism>
<dbReference type="Proteomes" id="UP000621436">
    <property type="component" value="Unassembled WGS sequence"/>
</dbReference>
<dbReference type="AlphaFoldDB" id="A0A931F7C3"/>
<dbReference type="GO" id="GO:0016020">
    <property type="term" value="C:membrane"/>
    <property type="evidence" value="ECO:0007669"/>
    <property type="project" value="GOC"/>
</dbReference>
<dbReference type="InterPro" id="IPR010137">
    <property type="entry name" value="Lipid_A_LpxA"/>
</dbReference>
<keyword evidence="5" id="KW-0677">Repeat</keyword>
<keyword evidence="4 9" id="KW-0808">Transferase</keyword>
<evidence type="ECO:0000313" key="9">
    <source>
        <dbReference type="EMBL" id="MBF8437800.1"/>
    </source>
</evidence>
<dbReference type="EMBL" id="JADPIE010000007">
    <property type="protein sequence ID" value="MBF8437800.1"/>
    <property type="molecule type" value="Genomic_DNA"/>
</dbReference>
<dbReference type="PANTHER" id="PTHR43480:SF1">
    <property type="entry name" value="ACYL-[ACYL-CARRIER-PROTEIN]--UDP-N-ACETYLGLUCOSAMINE O-ACYLTRANSFERASE, MITOCHONDRIAL-RELATED"/>
    <property type="match status" value="1"/>
</dbReference>